<feature type="transmembrane region" description="Helical" evidence="1">
    <location>
        <begin position="246"/>
        <end position="265"/>
    </location>
</feature>
<keyword evidence="1" id="KW-0812">Transmembrane</keyword>
<dbReference type="Pfam" id="PF00563">
    <property type="entry name" value="EAL"/>
    <property type="match status" value="1"/>
</dbReference>
<dbReference type="Pfam" id="PF00990">
    <property type="entry name" value="GGDEF"/>
    <property type="match status" value="1"/>
</dbReference>
<dbReference type="PROSITE" id="PS50883">
    <property type="entry name" value="EAL"/>
    <property type="match status" value="1"/>
</dbReference>
<dbReference type="Pfam" id="PF13426">
    <property type="entry name" value="PAS_9"/>
    <property type="match status" value="1"/>
</dbReference>
<keyword evidence="1" id="KW-1133">Transmembrane helix</keyword>
<dbReference type="Pfam" id="PF07695">
    <property type="entry name" value="7TMR-DISM_7TM"/>
    <property type="match status" value="1"/>
</dbReference>
<organism evidence="6 7">
    <name type="scientific">Pseudaeromonas paramecii</name>
    <dbReference type="NCBI Taxonomy" id="2138166"/>
    <lineage>
        <taxon>Bacteria</taxon>
        <taxon>Pseudomonadati</taxon>
        <taxon>Pseudomonadota</taxon>
        <taxon>Gammaproteobacteria</taxon>
        <taxon>Aeromonadales</taxon>
        <taxon>Aeromonadaceae</taxon>
        <taxon>Pseudaeromonas</taxon>
    </lineage>
</organism>
<dbReference type="EMBL" id="BAABFC010000023">
    <property type="protein sequence ID" value="GAA4503133.1"/>
    <property type="molecule type" value="Genomic_DNA"/>
</dbReference>
<dbReference type="SUPFAM" id="SSF55073">
    <property type="entry name" value="Nucleotide cyclase"/>
    <property type="match status" value="1"/>
</dbReference>
<keyword evidence="1" id="KW-0472">Membrane</keyword>
<dbReference type="InterPro" id="IPR000014">
    <property type="entry name" value="PAS"/>
</dbReference>
<dbReference type="RefSeq" id="WP_345014398.1">
    <property type="nucleotide sequence ID" value="NZ_BAABFC010000023.1"/>
</dbReference>
<dbReference type="SUPFAM" id="SSF141868">
    <property type="entry name" value="EAL domain-like"/>
    <property type="match status" value="1"/>
</dbReference>
<sequence>MLRTLAFVLCWLTCVASAQATVLLPIKDRHTHLDASQVLEYRVGEPQQSWPWEVAYRAGWRSVQGAGPVMGFDSRPYWFRVALANFSGEEQLLMIDAGVPLLDKLDAFLISKGRLMRVWKTGLLRGVGTKPYPSKVFTFPLSIQPGDEVQLYFRAEHQGFVQFPLFITNMREHALTQSYDKLQMGVTGGVFILAGLYALLLFGFIREPRFLYYALFCFSLMASAWILKGYAGSYLFFPSWLSGTQSLLSCVGLLLLALVLSTLDMYRIWLTQRQRRFGQGVVALILIGVLLPWFLGFKHGLFVMFGLYSLVTSLALLLVFFFISRAGWLQRLYSNAALGFLASCLLLFANHLGWWQQGWVTDYLISAFSALAAALLVFALAYRTYQEKRGRLRAKRQVSEGLKRYFELYHNANEGLFTSTLEGQLMAANPAFCRLFGFDDFQIMASTVGRNTQALYAQPNERDDLLAQLFSHSQDGVRKDVQMRRPDGSSFWARLSLRISHREGKNRPFLLEGILVDITESKEYQAKLEFLTTHDEVTGLHNRRYLMGLLESLFVQREQETGTDYLCFIDIDHFNLINEGGGHLAGDEFLKLLAQQLGQLKAERFSLTRLSGDEFAILLENTYVDEAIRFAEQCRKLIQDQKFIWDSKIYSVTASLGLVPIQPGSHDASALMALADAACSTAKRQGRNRLHVYSDLSPEMRKYQNEVAWVARINQALAENRFVLARQLIIPAQGTGGGHKYEILLRLLGEQGELISPVTFLGAAERFGLMPAIDLWVLKNLMAWYQDHPEELAKLEQVSVNLSGESVGTPKMHRKLQQILQVARFPMHKLCFEITETQAIANIEATRAFIASFKALGCRFALDDFGSGFSSYGHLKELPVDWLKIDGQFVEKMDKNPTDAAIVRSMAELARAVGIKTVAEFVANPAIEAQLTKMGVDYLQGYAIHRPTLLSDPLLLGLPGAIAVAK</sequence>
<dbReference type="InterPro" id="IPR000700">
    <property type="entry name" value="PAS-assoc_C"/>
</dbReference>
<feature type="transmembrane region" description="Helical" evidence="1">
    <location>
        <begin position="335"/>
        <end position="357"/>
    </location>
</feature>
<feature type="domain" description="GGDEF" evidence="5">
    <location>
        <begin position="562"/>
        <end position="695"/>
    </location>
</feature>
<evidence type="ECO:0000313" key="7">
    <source>
        <dbReference type="Proteomes" id="UP001501321"/>
    </source>
</evidence>
<evidence type="ECO:0000256" key="1">
    <source>
        <dbReference type="SAM" id="Phobius"/>
    </source>
</evidence>
<dbReference type="SMART" id="SM00267">
    <property type="entry name" value="GGDEF"/>
    <property type="match status" value="1"/>
</dbReference>
<feature type="domain" description="EAL" evidence="4">
    <location>
        <begin position="706"/>
        <end position="961"/>
    </location>
</feature>
<proteinExistence type="predicted"/>
<dbReference type="Proteomes" id="UP001501321">
    <property type="component" value="Unassembled WGS sequence"/>
</dbReference>
<dbReference type="CDD" id="cd01949">
    <property type="entry name" value="GGDEF"/>
    <property type="match status" value="1"/>
</dbReference>
<dbReference type="InterPro" id="IPR011623">
    <property type="entry name" value="7TMR_DISM_rcpt_extracell_dom1"/>
</dbReference>
<dbReference type="SUPFAM" id="SSF55785">
    <property type="entry name" value="PYP-like sensor domain (PAS domain)"/>
    <property type="match status" value="1"/>
</dbReference>
<feature type="chain" id="PRO_5045359712" description="EAL domain-containing protein" evidence="2">
    <location>
        <begin position="21"/>
        <end position="966"/>
    </location>
</feature>
<keyword evidence="7" id="KW-1185">Reference proteome</keyword>
<reference evidence="7" key="1">
    <citation type="journal article" date="2019" name="Int. J. Syst. Evol. Microbiol.">
        <title>The Global Catalogue of Microorganisms (GCM) 10K type strain sequencing project: providing services to taxonomists for standard genome sequencing and annotation.</title>
        <authorList>
            <consortium name="The Broad Institute Genomics Platform"/>
            <consortium name="The Broad Institute Genome Sequencing Center for Infectious Disease"/>
            <person name="Wu L."/>
            <person name="Ma J."/>
        </authorList>
    </citation>
    <scope>NUCLEOTIDE SEQUENCE [LARGE SCALE GENOMIC DNA]</scope>
    <source>
        <strain evidence="7">JCM 32226</strain>
    </source>
</reference>
<evidence type="ECO:0000259" key="5">
    <source>
        <dbReference type="PROSITE" id="PS50887"/>
    </source>
</evidence>
<dbReference type="Gene3D" id="2.60.40.2380">
    <property type="match status" value="1"/>
</dbReference>
<dbReference type="PROSITE" id="PS50113">
    <property type="entry name" value="PAC"/>
    <property type="match status" value="1"/>
</dbReference>
<accession>A0ABP8QID0</accession>
<dbReference type="SMART" id="SM00052">
    <property type="entry name" value="EAL"/>
    <property type="match status" value="1"/>
</dbReference>
<dbReference type="InterPro" id="IPR035919">
    <property type="entry name" value="EAL_sf"/>
</dbReference>
<dbReference type="InterPro" id="IPR011622">
    <property type="entry name" value="7TMR_DISM_rcpt_extracell_dom2"/>
</dbReference>
<feature type="transmembrane region" description="Helical" evidence="1">
    <location>
        <begin position="182"/>
        <end position="203"/>
    </location>
</feature>
<dbReference type="NCBIfam" id="TIGR00229">
    <property type="entry name" value="sensory_box"/>
    <property type="match status" value="1"/>
</dbReference>
<dbReference type="PANTHER" id="PTHR33121">
    <property type="entry name" value="CYCLIC DI-GMP PHOSPHODIESTERASE PDEF"/>
    <property type="match status" value="1"/>
</dbReference>
<evidence type="ECO:0008006" key="8">
    <source>
        <dbReference type="Google" id="ProtNLM"/>
    </source>
</evidence>
<dbReference type="Gene3D" id="3.30.70.270">
    <property type="match status" value="1"/>
</dbReference>
<dbReference type="InterPro" id="IPR001633">
    <property type="entry name" value="EAL_dom"/>
</dbReference>
<dbReference type="InterPro" id="IPR029787">
    <property type="entry name" value="Nucleotide_cyclase"/>
</dbReference>
<feature type="domain" description="PAC" evidence="3">
    <location>
        <begin position="477"/>
        <end position="530"/>
    </location>
</feature>
<feature type="transmembrane region" description="Helical" evidence="1">
    <location>
        <begin position="210"/>
        <end position="226"/>
    </location>
</feature>
<dbReference type="Pfam" id="PF07696">
    <property type="entry name" value="7TMR-DISMED2"/>
    <property type="match status" value="1"/>
</dbReference>
<protein>
    <recommendedName>
        <fullName evidence="8">EAL domain-containing protein</fullName>
    </recommendedName>
</protein>
<gene>
    <name evidence="6" type="ORF">GCM10023095_28930</name>
</gene>
<dbReference type="NCBIfam" id="TIGR00254">
    <property type="entry name" value="GGDEF"/>
    <property type="match status" value="1"/>
</dbReference>
<dbReference type="InterPro" id="IPR043128">
    <property type="entry name" value="Rev_trsase/Diguanyl_cyclase"/>
</dbReference>
<evidence type="ECO:0000256" key="2">
    <source>
        <dbReference type="SAM" id="SignalP"/>
    </source>
</evidence>
<keyword evidence="2" id="KW-0732">Signal</keyword>
<dbReference type="CDD" id="cd00130">
    <property type="entry name" value="PAS"/>
    <property type="match status" value="1"/>
</dbReference>
<feature type="transmembrane region" description="Helical" evidence="1">
    <location>
        <begin position="301"/>
        <end position="323"/>
    </location>
</feature>
<dbReference type="Gene3D" id="3.20.20.450">
    <property type="entry name" value="EAL domain"/>
    <property type="match status" value="1"/>
</dbReference>
<dbReference type="InterPro" id="IPR050706">
    <property type="entry name" value="Cyclic-di-GMP_PDE-like"/>
</dbReference>
<dbReference type="PROSITE" id="PS50887">
    <property type="entry name" value="GGDEF"/>
    <property type="match status" value="1"/>
</dbReference>
<evidence type="ECO:0000313" key="6">
    <source>
        <dbReference type="EMBL" id="GAA4503133.1"/>
    </source>
</evidence>
<dbReference type="InterPro" id="IPR000160">
    <property type="entry name" value="GGDEF_dom"/>
</dbReference>
<dbReference type="InterPro" id="IPR035965">
    <property type="entry name" value="PAS-like_dom_sf"/>
</dbReference>
<feature type="signal peptide" evidence="2">
    <location>
        <begin position="1"/>
        <end position="20"/>
    </location>
</feature>
<dbReference type="Gene3D" id="3.30.450.20">
    <property type="entry name" value="PAS domain"/>
    <property type="match status" value="1"/>
</dbReference>
<evidence type="ECO:0000259" key="4">
    <source>
        <dbReference type="PROSITE" id="PS50883"/>
    </source>
</evidence>
<comment type="caution">
    <text evidence="6">The sequence shown here is derived from an EMBL/GenBank/DDBJ whole genome shotgun (WGS) entry which is preliminary data.</text>
</comment>
<dbReference type="CDD" id="cd01948">
    <property type="entry name" value="EAL"/>
    <property type="match status" value="1"/>
</dbReference>
<feature type="transmembrane region" description="Helical" evidence="1">
    <location>
        <begin position="277"/>
        <end position="295"/>
    </location>
</feature>
<feature type="transmembrane region" description="Helical" evidence="1">
    <location>
        <begin position="363"/>
        <end position="385"/>
    </location>
</feature>
<name>A0ABP8QID0_9GAMM</name>
<dbReference type="PANTHER" id="PTHR33121:SF23">
    <property type="entry name" value="CYCLIC DI-GMP PHOSPHODIESTERASE PDEB"/>
    <property type="match status" value="1"/>
</dbReference>
<evidence type="ECO:0000259" key="3">
    <source>
        <dbReference type="PROSITE" id="PS50113"/>
    </source>
</evidence>